<protein>
    <recommendedName>
        <fullName evidence="1 12">GTP 3',8-cyclase</fullName>
        <ecNumber evidence="1 12">4.1.99.22</ecNumber>
    </recommendedName>
    <alternativeName>
        <fullName evidence="12">Molybdenum cofactor biosynthesis protein A</fullName>
    </alternativeName>
</protein>
<dbReference type="Gene3D" id="3.20.20.70">
    <property type="entry name" value="Aldolase class I"/>
    <property type="match status" value="1"/>
</dbReference>
<dbReference type="AlphaFoldDB" id="A0A934M4V0"/>
<dbReference type="GO" id="GO:1904047">
    <property type="term" value="F:S-adenosyl-L-methionine binding"/>
    <property type="evidence" value="ECO:0007669"/>
    <property type="project" value="UniProtKB-UniRule"/>
</dbReference>
<dbReference type="NCBIfam" id="TIGR02666">
    <property type="entry name" value="moaA"/>
    <property type="match status" value="1"/>
</dbReference>
<feature type="binding site" evidence="12">
    <location>
        <begin position="254"/>
        <end position="256"/>
    </location>
    <ligand>
        <name>GTP</name>
        <dbReference type="ChEBI" id="CHEBI:37565"/>
    </ligand>
</feature>
<evidence type="ECO:0000313" key="15">
    <source>
        <dbReference type="Proteomes" id="UP000622687"/>
    </source>
</evidence>
<accession>A0A934M4V0</accession>
<comment type="cofactor">
    <cofactor evidence="12">
        <name>[4Fe-4S] cluster</name>
        <dbReference type="ChEBI" id="CHEBI:49883"/>
    </cofactor>
    <text evidence="12">Binds 2 [4Fe-4S] clusters. Binds 1 [4Fe-4S] cluster coordinated with 3 cysteines and an exchangeable S-adenosyl-L-methionine and 1 [4Fe-4S] cluster coordinated with 3 cysteines and the GTP-derived substrate.</text>
</comment>
<feature type="binding site" evidence="12">
    <location>
        <position position="24"/>
    </location>
    <ligand>
        <name>[4Fe-4S] cluster</name>
        <dbReference type="ChEBI" id="CHEBI:49883"/>
        <label>1</label>
        <note>4Fe-4S-S-AdoMet</note>
    </ligand>
</feature>
<dbReference type="InterPro" id="IPR000385">
    <property type="entry name" value="MoaA_NifB_PqqE_Fe-S-bd_CS"/>
</dbReference>
<comment type="function">
    <text evidence="12">Catalyzes the cyclization of GTP to (8S)-3',8-cyclo-7,8-dihydroguanosine 5'-triphosphate.</text>
</comment>
<dbReference type="PANTHER" id="PTHR22960:SF0">
    <property type="entry name" value="MOLYBDENUM COFACTOR BIOSYNTHESIS PROTEIN 1"/>
    <property type="match status" value="1"/>
</dbReference>
<dbReference type="InterPro" id="IPR010505">
    <property type="entry name" value="MoaA_twitch"/>
</dbReference>
<dbReference type="CDD" id="cd21117">
    <property type="entry name" value="Twitch_MoaA"/>
    <property type="match status" value="1"/>
</dbReference>
<evidence type="ECO:0000256" key="7">
    <source>
        <dbReference type="ARBA" id="ARBA00023014"/>
    </source>
</evidence>
<evidence type="ECO:0000256" key="12">
    <source>
        <dbReference type="HAMAP-Rule" id="MF_01225"/>
    </source>
</evidence>
<evidence type="ECO:0000256" key="5">
    <source>
        <dbReference type="ARBA" id="ARBA00022741"/>
    </source>
</evidence>
<feature type="binding site" evidence="12">
    <location>
        <position position="249"/>
    </location>
    <ligand>
        <name>[4Fe-4S] cluster</name>
        <dbReference type="ChEBI" id="CHEBI:49883"/>
        <label>2</label>
        <note>4Fe-4S-substrate</note>
    </ligand>
</feature>
<organism evidence="14 15">
    <name type="scientific">Clostridium aciditolerans</name>
    <dbReference type="NCBI Taxonomy" id="339861"/>
    <lineage>
        <taxon>Bacteria</taxon>
        <taxon>Bacillati</taxon>
        <taxon>Bacillota</taxon>
        <taxon>Clostridia</taxon>
        <taxon>Eubacteriales</taxon>
        <taxon>Clostridiaceae</taxon>
        <taxon>Clostridium</taxon>
    </lineage>
</organism>
<dbReference type="SFLD" id="SFLDG01067">
    <property type="entry name" value="SPASM/twitch_domain_containing"/>
    <property type="match status" value="1"/>
</dbReference>
<feature type="binding site" evidence="12">
    <location>
        <position position="67"/>
    </location>
    <ligand>
        <name>S-adenosyl-L-methionine</name>
        <dbReference type="ChEBI" id="CHEBI:59789"/>
    </ligand>
</feature>
<dbReference type="RefSeq" id="WP_211144017.1">
    <property type="nucleotide sequence ID" value="NZ_JAEEGB010000028.1"/>
</dbReference>
<dbReference type="GO" id="GO:0061799">
    <property type="term" value="F:cyclic pyranopterin monophosphate synthase activity"/>
    <property type="evidence" value="ECO:0007669"/>
    <property type="project" value="TreeGrafter"/>
</dbReference>
<sequence length="319" mass="35865">MNDRYGRSIDYLRVSLTDRCNLRCIYCMPEEGVYKKSHEEILRFEEILKIVNAAALLGVKKIRYTGGELLILKGIEELIEKTSKVPGIKDIAITTNGILLEDLADKLKESGLSRVNISLDTLKEDKFKQITRGGDINKVLRAIQKCISIGLTPVKINTVLIKGINDDEISDFINLTRELPVEIRFIELMPIGQGEKLYEKGFMSSGEVIARFPELMPLETNKSSTASLYKMKNSKGKVGFISPLSCKFCTSCNRIRLTSMGTIKPCLHSANELNIKEYLNNEVLLTSALKEVIYNKPSQHNLECDKKSSSNKMMYQIGG</sequence>
<dbReference type="GO" id="GO:0051539">
    <property type="term" value="F:4 iron, 4 sulfur cluster binding"/>
    <property type="evidence" value="ECO:0007669"/>
    <property type="project" value="UniProtKB-UniRule"/>
</dbReference>
<dbReference type="EC" id="4.1.99.22" evidence="1 12"/>
<dbReference type="EMBL" id="JAEEGB010000028">
    <property type="protein sequence ID" value="MBI6874632.1"/>
    <property type="molecule type" value="Genomic_DNA"/>
</dbReference>
<evidence type="ECO:0000256" key="3">
    <source>
        <dbReference type="ARBA" id="ARBA00022691"/>
    </source>
</evidence>
<feature type="binding site" evidence="12">
    <location>
        <position position="252"/>
    </location>
    <ligand>
        <name>[4Fe-4S] cluster</name>
        <dbReference type="ChEBI" id="CHEBI:49883"/>
        <label>2</label>
        <note>4Fe-4S-substrate</note>
    </ligand>
</feature>
<evidence type="ECO:0000256" key="2">
    <source>
        <dbReference type="ARBA" id="ARBA00022485"/>
    </source>
</evidence>
<comment type="subunit">
    <text evidence="12">Monomer and homodimer.</text>
</comment>
<evidence type="ECO:0000256" key="11">
    <source>
        <dbReference type="ARBA" id="ARBA00048697"/>
    </source>
</evidence>
<evidence type="ECO:0000256" key="6">
    <source>
        <dbReference type="ARBA" id="ARBA00023004"/>
    </source>
</evidence>
<feature type="binding site" evidence="12">
    <location>
        <position position="20"/>
    </location>
    <ligand>
        <name>[4Fe-4S] cluster</name>
        <dbReference type="ChEBI" id="CHEBI:49883"/>
        <label>1</label>
        <note>4Fe-4S-S-AdoMet</note>
    </ligand>
</feature>
<feature type="binding site" evidence="12">
    <location>
        <position position="266"/>
    </location>
    <ligand>
        <name>[4Fe-4S] cluster</name>
        <dbReference type="ChEBI" id="CHEBI:49883"/>
        <label>2</label>
        <note>4Fe-4S-substrate</note>
    </ligand>
</feature>
<dbReference type="InterPro" id="IPR050105">
    <property type="entry name" value="MoCo_biosynth_MoaA/MoaC"/>
</dbReference>
<name>A0A934M4V0_9CLOT</name>
<dbReference type="NCBIfam" id="NF001199">
    <property type="entry name" value="PRK00164.2-1"/>
    <property type="match status" value="1"/>
</dbReference>
<keyword evidence="7 12" id="KW-0411">Iron-sulfur</keyword>
<dbReference type="InterPro" id="IPR006638">
    <property type="entry name" value="Elp3/MiaA/NifB-like_rSAM"/>
</dbReference>
<keyword evidence="6 12" id="KW-0408">Iron</keyword>
<feature type="binding site" evidence="12">
    <location>
        <position position="13"/>
    </location>
    <ligand>
        <name>GTP</name>
        <dbReference type="ChEBI" id="CHEBI:37565"/>
    </ligand>
</feature>
<dbReference type="SFLD" id="SFLDG01383">
    <property type="entry name" value="cyclic_pyranopterin_phosphate"/>
    <property type="match status" value="1"/>
</dbReference>
<gene>
    <name evidence="12 14" type="primary">moaA</name>
    <name evidence="14" type="ORF">I6U51_18345</name>
</gene>
<dbReference type="CDD" id="cd01335">
    <property type="entry name" value="Radical_SAM"/>
    <property type="match status" value="1"/>
</dbReference>
<dbReference type="GO" id="GO:0046872">
    <property type="term" value="F:metal ion binding"/>
    <property type="evidence" value="ECO:0007669"/>
    <property type="project" value="UniProtKB-KW"/>
</dbReference>
<evidence type="ECO:0000256" key="10">
    <source>
        <dbReference type="ARBA" id="ARBA00023239"/>
    </source>
</evidence>
<feature type="binding site" evidence="12">
    <location>
        <position position="94"/>
    </location>
    <ligand>
        <name>GTP</name>
        <dbReference type="ChEBI" id="CHEBI:37565"/>
    </ligand>
</feature>
<feature type="domain" description="Radical SAM core" evidence="13">
    <location>
        <begin position="4"/>
        <end position="226"/>
    </location>
</feature>
<dbReference type="InterPro" id="IPR040064">
    <property type="entry name" value="MoaA-like"/>
</dbReference>
<dbReference type="SFLD" id="SFLDG01386">
    <property type="entry name" value="main_SPASM_domain-containing"/>
    <property type="match status" value="1"/>
</dbReference>
<dbReference type="Pfam" id="PF06463">
    <property type="entry name" value="Mob_synth_C"/>
    <property type="match status" value="1"/>
</dbReference>
<comment type="caution">
    <text evidence="14">The sequence shown here is derived from an EMBL/GenBank/DDBJ whole genome shotgun (WGS) entry which is preliminary data.</text>
</comment>
<evidence type="ECO:0000256" key="1">
    <source>
        <dbReference type="ARBA" id="ARBA00012167"/>
    </source>
</evidence>
<dbReference type="InterPro" id="IPR013483">
    <property type="entry name" value="MoaA"/>
</dbReference>
<keyword evidence="10 12" id="KW-0456">Lyase</keyword>
<reference evidence="14" key="1">
    <citation type="submission" date="2020-12" db="EMBL/GenBank/DDBJ databases">
        <title>Clostridium thailandense sp. nov., a novel acetogenic bacterium isolated from peat land soil in Thailand.</title>
        <authorList>
            <person name="Chaikitkaew S."/>
            <person name="Birkeland N.K."/>
        </authorList>
    </citation>
    <scope>NUCLEOTIDE SEQUENCE</scope>
    <source>
        <strain evidence="14">DSM 17425</strain>
    </source>
</reference>
<dbReference type="GO" id="GO:0005525">
    <property type="term" value="F:GTP binding"/>
    <property type="evidence" value="ECO:0007669"/>
    <property type="project" value="UniProtKB-UniRule"/>
</dbReference>
<dbReference type="InterPro" id="IPR058240">
    <property type="entry name" value="rSAM_sf"/>
</dbReference>
<keyword evidence="5 12" id="KW-0547">Nucleotide-binding</keyword>
<comment type="pathway">
    <text evidence="12">Cofactor biosynthesis; molybdopterin biosynthesis.</text>
</comment>
<feature type="binding site" evidence="12">
    <location>
        <position position="189"/>
    </location>
    <ligand>
        <name>S-adenosyl-L-methionine</name>
        <dbReference type="ChEBI" id="CHEBI:59789"/>
    </ligand>
</feature>
<dbReference type="Pfam" id="PF04055">
    <property type="entry name" value="Radical_SAM"/>
    <property type="match status" value="1"/>
</dbReference>
<dbReference type="SUPFAM" id="SSF102114">
    <property type="entry name" value="Radical SAM enzymes"/>
    <property type="match status" value="1"/>
</dbReference>
<keyword evidence="8 12" id="KW-0342">GTP-binding</keyword>
<comment type="catalytic activity">
    <reaction evidence="11 12">
        <text>GTP + AH2 + S-adenosyl-L-methionine = (8S)-3',8-cyclo-7,8-dihydroguanosine 5'-triphosphate + 5'-deoxyadenosine + L-methionine + A + H(+)</text>
        <dbReference type="Rhea" id="RHEA:49576"/>
        <dbReference type="ChEBI" id="CHEBI:13193"/>
        <dbReference type="ChEBI" id="CHEBI:15378"/>
        <dbReference type="ChEBI" id="CHEBI:17319"/>
        <dbReference type="ChEBI" id="CHEBI:17499"/>
        <dbReference type="ChEBI" id="CHEBI:37565"/>
        <dbReference type="ChEBI" id="CHEBI:57844"/>
        <dbReference type="ChEBI" id="CHEBI:59789"/>
        <dbReference type="ChEBI" id="CHEBI:131766"/>
        <dbReference type="EC" id="4.1.99.22"/>
    </reaction>
</comment>
<feature type="binding site" evidence="12">
    <location>
        <position position="155"/>
    </location>
    <ligand>
        <name>GTP</name>
        <dbReference type="ChEBI" id="CHEBI:37565"/>
    </ligand>
</feature>
<keyword evidence="2 12" id="KW-0004">4Fe-4S</keyword>
<keyword evidence="9 12" id="KW-0501">Molybdenum cofactor biosynthesis</keyword>
<dbReference type="InterPro" id="IPR007197">
    <property type="entry name" value="rSAM"/>
</dbReference>
<dbReference type="GO" id="GO:0061798">
    <property type="term" value="F:GTP 3',8'-cyclase activity"/>
    <property type="evidence" value="ECO:0007669"/>
    <property type="project" value="UniProtKB-UniRule"/>
</dbReference>
<dbReference type="SMART" id="SM00729">
    <property type="entry name" value="Elp3"/>
    <property type="match status" value="1"/>
</dbReference>
<comment type="similarity">
    <text evidence="12">Belongs to the radical SAM superfamily. MoaA family.</text>
</comment>
<dbReference type="PROSITE" id="PS01305">
    <property type="entry name" value="MOAA_NIFB_PQQE"/>
    <property type="match status" value="1"/>
</dbReference>
<feature type="binding site" evidence="12">
    <location>
        <position position="63"/>
    </location>
    <ligand>
        <name>GTP</name>
        <dbReference type="ChEBI" id="CHEBI:37565"/>
    </ligand>
</feature>
<dbReference type="Proteomes" id="UP000622687">
    <property type="component" value="Unassembled WGS sequence"/>
</dbReference>
<dbReference type="PROSITE" id="PS51918">
    <property type="entry name" value="RADICAL_SAM"/>
    <property type="match status" value="1"/>
</dbReference>
<evidence type="ECO:0000259" key="13">
    <source>
        <dbReference type="PROSITE" id="PS51918"/>
    </source>
</evidence>
<evidence type="ECO:0000256" key="9">
    <source>
        <dbReference type="ARBA" id="ARBA00023150"/>
    </source>
</evidence>
<dbReference type="HAMAP" id="MF_01225_B">
    <property type="entry name" value="MoaA_B"/>
    <property type="match status" value="1"/>
</dbReference>
<dbReference type="GO" id="GO:0006777">
    <property type="term" value="P:Mo-molybdopterin cofactor biosynthetic process"/>
    <property type="evidence" value="ECO:0007669"/>
    <property type="project" value="UniProtKB-UniRule"/>
</dbReference>
<feature type="binding site" evidence="12">
    <location>
        <position position="118"/>
    </location>
    <ligand>
        <name>S-adenosyl-L-methionine</name>
        <dbReference type="ChEBI" id="CHEBI:59789"/>
    </ligand>
</feature>
<feature type="binding site" evidence="12">
    <location>
        <position position="26"/>
    </location>
    <ligand>
        <name>S-adenosyl-L-methionine</name>
        <dbReference type="ChEBI" id="CHEBI:59789"/>
    </ligand>
</feature>
<proteinExistence type="inferred from homology"/>
<evidence type="ECO:0000313" key="14">
    <source>
        <dbReference type="EMBL" id="MBI6874632.1"/>
    </source>
</evidence>
<dbReference type="PANTHER" id="PTHR22960">
    <property type="entry name" value="MOLYBDOPTERIN COFACTOR SYNTHESIS PROTEIN A"/>
    <property type="match status" value="1"/>
</dbReference>
<keyword evidence="4 12" id="KW-0479">Metal-binding</keyword>
<evidence type="ECO:0000256" key="4">
    <source>
        <dbReference type="ARBA" id="ARBA00022723"/>
    </source>
</evidence>
<dbReference type="SFLD" id="SFLDS00029">
    <property type="entry name" value="Radical_SAM"/>
    <property type="match status" value="1"/>
</dbReference>
<keyword evidence="3 12" id="KW-0949">S-adenosyl-L-methionine</keyword>
<keyword evidence="15" id="KW-1185">Reference proteome</keyword>
<evidence type="ECO:0000256" key="8">
    <source>
        <dbReference type="ARBA" id="ARBA00023134"/>
    </source>
</evidence>
<dbReference type="InterPro" id="IPR013785">
    <property type="entry name" value="Aldolase_TIM"/>
</dbReference>
<feature type="binding site" evidence="12">
    <location>
        <position position="27"/>
    </location>
    <ligand>
        <name>[4Fe-4S] cluster</name>
        <dbReference type="ChEBI" id="CHEBI:49883"/>
        <label>1</label>
        <note>4Fe-4S-S-AdoMet</note>
    </ligand>
</feature>